<feature type="signal peptide" evidence="1">
    <location>
        <begin position="1"/>
        <end position="27"/>
    </location>
</feature>
<accession>A0A0C1ZFN6</accession>
<dbReference type="SUPFAM" id="SSF54427">
    <property type="entry name" value="NTF2-like"/>
    <property type="match status" value="2"/>
</dbReference>
<dbReference type="Gene3D" id="3.10.450.50">
    <property type="match status" value="2"/>
</dbReference>
<evidence type="ECO:0000313" key="3">
    <source>
        <dbReference type="Proteomes" id="UP000031586"/>
    </source>
</evidence>
<evidence type="ECO:0008006" key="4">
    <source>
        <dbReference type="Google" id="ProtNLM"/>
    </source>
</evidence>
<name>A0A0C1ZFN6_9VIBR</name>
<protein>
    <recommendedName>
        <fullName evidence="4">SnoaL-like domain-containing protein</fullName>
    </recommendedName>
</protein>
<feature type="chain" id="PRO_5002157121" description="SnoaL-like domain-containing protein" evidence="1">
    <location>
        <begin position="28"/>
        <end position="286"/>
    </location>
</feature>
<dbReference type="InterPro" id="IPR032710">
    <property type="entry name" value="NTF2-like_dom_sf"/>
</dbReference>
<evidence type="ECO:0000256" key="1">
    <source>
        <dbReference type="SAM" id="SignalP"/>
    </source>
</evidence>
<dbReference type="EMBL" id="JPRD01000028">
    <property type="protein sequence ID" value="KIF51881.1"/>
    <property type="molecule type" value="Genomic_DNA"/>
</dbReference>
<proteinExistence type="predicted"/>
<gene>
    <name evidence="2" type="ORF">H735_17150</name>
</gene>
<dbReference type="Proteomes" id="UP000031586">
    <property type="component" value="Unassembled WGS sequence"/>
</dbReference>
<dbReference type="PATRIC" id="fig|1229493.5.peg.2581"/>
<sequence length="286" mass="31461">MNKLTRFFASSVIAFTVFASASFAVNAEELSNRDKAVAVISSIESGDQNAISYINPNKYIQHNLAVADGLAGFGEVMKMLPEGSAKAKVIRTIQDGEYVALHTEYDFFGPKAGFDIFRFEDGLIVEHWDNLQDVAKPNPSGRTQFDGATEITDVNKTDENKAIVSDFVQTILMKGDMSQISKFIGDKDSDYIQHNVAVADGLSGLGVALKQLAEAGMPMVYSKNHLIIGEGNFVLSVSEGQFMNQHVAFYDLFRVDNGKIVEHWDTIEAIPPKSEWKNGNGKFGFK</sequence>
<dbReference type="AlphaFoldDB" id="A0A0C1ZFN6"/>
<comment type="caution">
    <text evidence="2">The sequence shown here is derived from an EMBL/GenBank/DDBJ whole genome shotgun (WGS) entry which is preliminary data.</text>
</comment>
<organism evidence="2 3">
    <name type="scientific">Vibrio owensii CAIM 1854 = LMG 25443</name>
    <dbReference type="NCBI Taxonomy" id="1229493"/>
    <lineage>
        <taxon>Bacteria</taxon>
        <taxon>Pseudomonadati</taxon>
        <taxon>Pseudomonadota</taxon>
        <taxon>Gammaproteobacteria</taxon>
        <taxon>Vibrionales</taxon>
        <taxon>Vibrionaceae</taxon>
        <taxon>Vibrio</taxon>
    </lineage>
</organism>
<evidence type="ECO:0000313" key="2">
    <source>
        <dbReference type="EMBL" id="KIF51881.1"/>
    </source>
</evidence>
<keyword evidence="1" id="KW-0732">Signal</keyword>
<dbReference type="RefSeq" id="WP_020197342.1">
    <property type="nucleotide sequence ID" value="NZ_BAOH01000112.1"/>
</dbReference>
<reference evidence="2 3" key="1">
    <citation type="submission" date="2014-07" db="EMBL/GenBank/DDBJ databases">
        <title>Unique and conserved regions in Vibrio harveyi and related species in comparison with the shrimp pathogen Vibrio harveyi CAIM 1792.</title>
        <authorList>
            <person name="Espinoza-Valles I."/>
            <person name="Vora G."/>
            <person name="Leekitcharoenphon P."/>
            <person name="Ussery D."/>
            <person name="Hoj L."/>
            <person name="Gomez-Gil B."/>
        </authorList>
    </citation>
    <scope>NUCLEOTIDE SEQUENCE [LARGE SCALE GENOMIC DNA]</scope>
    <source>
        <strain evidence="3">CAIM 1854 / LMG 25443</strain>
    </source>
</reference>